<protein>
    <submittedName>
        <fullName evidence="3">Uncharacterized protein</fullName>
    </submittedName>
</protein>
<feature type="region of interest" description="Disordered" evidence="1">
    <location>
        <begin position="227"/>
        <end position="250"/>
    </location>
</feature>
<name>A0A5C3QSC4_9AGAR</name>
<accession>A0A5C3QSC4</accession>
<evidence type="ECO:0000256" key="1">
    <source>
        <dbReference type="SAM" id="MobiDB-lite"/>
    </source>
</evidence>
<evidence type="ECO:0000313" key="3">
    <source>
        <dbReference type="EMBL" id="TFL04863.1"/>
    </source>
</evidence>
<gene>
    <name evidence="3" type="ORF">BDV98DRAFT_562948</name>
</gene>
<feature type="compositionally biased region" description="Basic residues" evidence="1">
    <location>
        <begin position="239"/>
        <end position="250"/>
    </location>
</feature>
<sequence length="250" mass="27396">MFPFTQDAADQPLPAFLDPVLQLIEDKLPAPAYAAFETFLSNFIAHAGGLNTIISTLFRTDFSEWNAQTIVPPLITILVAYLALLNLYKTTRWFVRSAFFMLKWGTILSALMGGAGYFMSGWGQEVATRGFTSAAMSAILDLVNGQGRDATGGDKNRYNTRSRTRGSKPSMWDSFAQHQDWNQQEAEHEDESEGSKLMKGIAKAAVQVLNNNGWLEAAKSVVEDATTEAKKGMDANKGGKGKKKAGSRSR</sequence>
<feature type="transmembrane region" description="Helical" evidence="2">
    <location>
        <begin position="70"/>
        <end position="88"/>
    </location>
</feature>
<evidence type="ECO:0000313" key="4">
    <source>
        <dbReference type="Proteomes" id="UP000305067"/>
    </source>
</evidence>
<dbReference type="Proteomes" id="UP000305067">
    <property type="component" value="Unassembled WGS sequence"/>
</dbReference>
<dbReference type="AlphaFoldDB" id="A0A5C3QSC4"/>
<evidence type="ECO:0000256" key="2">
    <source>
        <dbReference type="SAM" id="Phobius"/>
    </source>
</evidence>
<feature type="region of interest" description="Disordered" evidence="1">
    <location>
        <begin position="150"/>
        <end position="172"/>
    </location>
</feature>
<keyword evidence="2" id="KW-0472">Membrane</keyword>
<keyword evidence="2" id="KW-1133">Transmembrane helix</keyword>
<organism evidence="3 4">
    <name type="scientific">Pterulicium gracile</name>
    <dbReference type="NCBI Taxonomy" id="1884261"/>
    <lineage>
        <taxon>Eukaryota</taxon>
        <taxon>Fungi</taxon>
        <taxon>Dikarya</taxon>
        <taxon>Basidiomycota</taxon>
        <taxon>Agaricomycotina</taxon>
        <taxon>Agaricomycetes</taxon>
        <taxon>Agaricomycetidae</taxon>
        <taxon>Agaricales</taxon>
        <taxon>Pleurotineae</taxon>
        <taxon>Pterulaceae</taxon>
        <taxon>Pterulicium</taxon>
    </lineage>
</organism>
<reference evidence="3 4" key="1">
    <citation type="journal article" date="2019" name="Nat. Ecol. Evol.">
        <title>Megaphylogeny resolves global patterns of mushroom evolution.</title>
        <authorList>
            <person name="Varga T."/>
            <person name="Krizsan K."/>
            <person name="Foldi C."/>
            <person name="Dima B."/>
            <person name="Sanchez-Garcia M."/>
            <person name="Sanchez-Ramirez S."/>
            <person name="Szollosi G.J."/>
            <person name="Szarkandi J.G."/>
            <person name="Papp V."/>
            <person name="Albert L."/>
            <person name="Andreopoulos W."/>
            <person name="Angelini C."/>
            <person name="Antonin V."/>
            <person name="Barry K.W."/>
            <person name="Bougher N.L."/>
            <person name="Buchanan P."/>
            <person name="Buyck B."/>
            <person name="Bense V."/>
            <person name="Catcheside P."/>
            <person name="Chovatia M."/>
            <person name="Cooper J."/>
            <person name="Damon W."/>
            <person name="Desjardin D."/>
            <person name="Finy P."/>
            <person name="Geml J."/>
            <person name="Haridas S."/>
            <person name="Hughes K."/>
            <person name="Justo A."/>
            <person name="Karasinski D."/>
            <person name="Kautmanova I."/>
            <person name="Kiss B."/>
            <person name="Kocsube S."/>
            <person name="Kotiranta H."/>
            <person name="LaButti K.M."/>
            <person name="Lechner B.E."/>
            <person name="Liimatainen K."/>
            <person name="Lipzen A."/>
            <person name="Lukacs Z."/>
            <person name="Mihaltcheva S."/>
            <person name="Morgado L.N."/>
            <person name="Niskanen T."/>
            <person name="Noordeloos M.E."/>
            <person name="Ohm R.A."/>
            <person name="Ortiz-Santana B."/>
            <person name="Ovrebo C."/>
            <person name="Racz N."/>
            <person name="Riley R."/>
            <person name="Savchenko A."/>
            <person name="Shiryaev A."/>
            <person name="Soop K."/>
            <person name="Spirin V."/>
            <person name="Szebenyi C."/>
            <person name="Tomsovsky M."/>
            <person name="Tulloss R.E."/>
            <person name="Uehling J."/>
            <person name="Grigoriev I.V."/>
            <person name="Vagvolgyi C."/>
            <person name="Papp T."/>
            <person name="Martin F.M."/>
            <person name="Miettinen O."/>
            <person name="Hibbett D.S."/>
            <person name="Nagy L.G."/>
        </authorList>
    </citation>
    <scope>NUCLEOTIDE SEQUENCE [LARGE SCALE GENOMIC DNA]</scope>
    <source>
        <strain evidence="3 4">CBS 309.79</strain>
    </source>
</reference>
<dbReference type="EMBL" id="ML178818">
    <property type="protein sequence ID" value="TFL04863.1"/>
    <property type="molecule type" value="Genomic_DNA"/>
</dbReference>
<proteinExistence type="predicted"/>
<keyword evidence="4" id="KW-1185">Reference proteome</keyword>
<dbReference type="OrthoDB" id="2502792at2759"/>
<feature type="transmembrane region" description="Helical" evidence="2">
    <location>
        <begin position="100"/>
        <end position="119"/>
    </location>
</feature>
<keyword evidence="2" id="KW-0812">Transmembrane</keyword>